<dbReference type="Proteomes" id="UP000061587">
    <property type="component" value="Chromosome"/>
</dbReference>
<accession>A0A0P0M452</accession>
<evidence type="ECO:0000313" key="5">
    <source>
        <dbReference type="Proteomes" id="UP000061587"/>
    </source>
</evidence>
<name>A0A0P0M452_PHOVU</name>
<feature type="domain" description="NADPH-dependent FMN reductase-like" evidence="3">
    <location>
        <begin position="172"/>
        <end position="302"/>
    </location>
</feature>
<evidence type="ECO:0000256" key="2">
    <source>
        <dbReference type="ARBA" id="ARBA00022643"/>
    </source>
</evidence>
<sequence length="361" mass="40971">MEDFKKALEGTLGRKHIDNIVDQVASFPDRFDALYTLTQHEETRIAWRATWACEKLSFLLPSLLMDKREELITGHAMPPRWNKTPATEYPSSSSCPEACQRSFLRFLPSRYAIFCRKRIRTSRLHETCLRHLPGRTGTDRRAESISGKYGTGILYGCSAMCPQQHPKKNKVMKILILNGSPRCQGLISRMLDIMAEEARIRGAEVEAISIHKLQVRPCTGCMACRSRQACVLPEDDAQRTLQKIQWADVLIVGSPCYWGNMNGHLKVVFDRIVYGMMGESPKGLPQALHKGKKAVIVSTCSTPWPFNIWFNQTRGVVKALREILKWSGFSIKGVIQKGGTKQHPELTESDKKKCRKIIRNL</sequence>
<dbReference type="GO" id="GO:0016491">
    <property type="term" value="F:oxidoreductase activity"/>
    <property type="evidence" value="ECO:0007669"/>
    <property type="project" value="InterPro"/>
</dbReference>
<dbReference type="AlphaFoldDB" id="A0A0P0M452"/>
<reference evidence="5" key="1">
    <citation type="submission" date="2015-10" db="EMBL/GenBank/DDBJ databases">
        <title>Extensive mobilome-driven genome diversification in gut-associated Bacteroides vulgatus mpk.</title>
        <authorList>
            <person name="Beier S."/>
            <person name="Lange A."/>
            <person name="Huson D.H."/>
            <person name="Frick J.-S."/>
            <person name="Autenrieth I.B."/>
        </authorList>
    </citation>
    <scope>NUCLEOTIDE SEQUENCE [LARGE SCALE GENOMIC DNA]</scope>
    <source>
        <strain evidence="5">mpk</strain>
    </source>
</reference>
<gene>
    <name evidence="4" type="ORF">BvMPK_3095</name>
</gene>
<dbReference type="PANTHER" id="PTHR43278:SF2">
    <property type="entry name" value="IRON-SULFUR FLAVOPROTEIN"/>
    <property type="match status" value="1"/>
</dbReference>
<evidence type="ECO:0000313" key="4">
    <source>
        <dbReference type="EMBL" id="ALK85670.1"/>
    </source>
</evidence>
<dbReference type="PANTHER" id="PTHR43278">
    <property type="entry name" value="NAD(P)H-DEPENDENT FMN-CONTAINING OXIDOREDUCTASE YWQN-RELATED"/>
    <property type="match status" value="1"/>
</dbReference>
<keyword evidence="1" id="KW-0285">Flavoprotein</keyword>
<protein>
    <submittedName>
        <fullName evidence="4">Iron-sulfur flavoprotein</fullName>
    </submittedName>
</protein>
<proteinExistence type="predicted"/>
<dbReference type="SUPFAM" id="SSF52218">
    <property type="entry name" value="Flavoproteins"/>
    <property type="match status" value="1"/>
</dbReference>
<dbReference type="Pfam" id="PF03358">
    <property type="entry name" value="FMN_red"/>
    <property type="match status" value="1"/>
</dbReference>
<dbReference type="PATRIC" id="fig|821.40.peg.3709"/>
<evidence type="ECO:0000259" key="3">
    <source>
        <dbReference type="Pfam" id="PF03358"/>
    </source>
</evidence>
<evidence type="ECO:0000256" key="1">
    <source>
        <dbReference type="ARBA" id="ARBA00022630"/>
    </source>
</evidence>
<dbReference type="InterPro" id="IPR051796">
    <property type="entry name" value="ISF_SsuE-like"/>
</dbReference>
<dbReference type="EMBL" id="CP013020">
    <property type="protein sequence ID" value="ALK85670.1"/>
    <property type="molecule type" value="Genomic_DNA"/>
</dbReference>
<dbReference type="InterPro" id="IPR005025">
    <property type="entry name" value="FMN_Rdtase-like_dom"/>
</dbReference>
<keyword evidence="2" id="KW-0288">FMN</keyword>
<reference evidence="4 5" key="2">
    <citation type="journal article" date="2016" name="Genome Biol. Evol.">
        <title>Extensive mobilome-driven genome diversification in mouse gut-associated Bacteroides vulgatus mpk.</title>
        <authorList>
            <person name="Lange A."/>
            <person name="Beier S."/>
            <person name="Steimle A."/>
            <person name="Autenrieth I.B."/>
            <person name="Huson D.H."/>
            <person name="Frick J.S."/>
        </authorList>
    </citation>
    <scope>NUCLEOTIDE SEQUENCE [LARGE SCALE GENOMIC DNA]</scope>
    <source>
        <strain evidence="5">mpk</strain>
    </source>
</reference>
<dbReference type="InterPro" id="IPR029039">
    <property type="entry name" value="Flavoprotein-like_sf"/>
</dbReference>
<dbReference type="Gene3D" id="3.40.50.360">
    <property type="match status" value="1"/>
</dbReference>
<organism evidence="4 5">
    <name type="scientific">Phocaeicola vulgatus</name>
    <name type="common">Bacteroides vulgatus</name>
    <dbReference type="NCBI Taxonomy" id="821"/>
    <lineage>
        <taxon>Bacteria</taxon>
        <taxon>Pseudomonadati</taxon>
        <taxon>Bacteroidota</taxon>
        <taxon>Bacteroidia</taxon>
        <taxon>Bacteroidales</taxon>
        <taxon>Bacteroidaceae</taxon>
        <taxon>Phocaeicola</taxon>
    </lineage>
</organism>